<evidence type="ECO:0000313" key="1">
    <source>
        <dbReference type="EMBL" id="KFA86700.1"/>
    </source>
</evidence>
<proteinExistence type="predicted"/>
<dbReference type="EMBL" id="JPMI01000431">
    <property type="protein sequence ID" value="KFA86700.1"/>
    <property type="molecule type" value="Genomic_DNA"/>
</dbReference>
<gene>
    <name evidence="1" type="ORF">Q664_52770</name>
</gene>
<reference evidence="1 2" key="1">
    <citation type="submission" date="2014-07" db="EMBL/GenBank/DDBJ databases">
        <title>Draft Genome Sequence of Gephyronic Acid Producer, Cystobacter violaceus Strain Cb vi76.</title>
        <authorList>
            <person name="Stevens D.C."/>
            <person name="Young J."/>
            <person name="Carmichael R."/>
            <person name="Tan J."/>
            <person name="Taylor R.E."/>
        </authorList>
    </citation>
    <scope>NUCLEOTIDE SEQUENCE [LARGE SCALE GENOMIC DNA]</scope>
    <source>
        <strain evidence="1 2">Cb vi76</strain>
    </source>
</reference>
<dbReference type="Proteomes" id="UP000028547">
    <property type="component" value="Unassembled WGS sequence"/>
</dbReference>
<organism evidence="1 2">
    <name type="scientific">Archangium violaceum Cb vi76</name>
    <dbReference type="NCBI Taxonomy" id="1406225"/>
    <lineage>
        <taxon>Bacteria</taxon>
        <taxon>Pseudomonadati</taxon>
        <taxon>Myxococcota</taxon>
        <taxon>Myxococcia</taxon>
        <taxon>Myxococcales</taxon>
        <taxon>Cystobacterineae</taxon>
        <taxon>Archangiaceae</taxon>
        <taxon>Archangium</taxon>
    </lineage>
</organism>
<sequence>MLIIAGAGAVGTAVYFVATRNKAPASAPAQPVYQAPVPVYVPPPQQPARPAAPANPLNDIVNTIGGIFNTGKSIFSGIQSIFG</sequence>
<evidence type="ECO:0000313" key="2">
    <source>
        <dbReference type="Proteomes" id="UP000028547"/>
    </source>
</evidence>
<comment type="caution">
    <text evidence="1">The sequence shown here is derived from an EMBL/GenBank/DDBJ whole genome shotgun (WGS) entry which is preliminary data.</text>
</comment>
<name>A0A084SE15_9BACT</name>
<protein>
    <submittedName>
        <fullName evidence="1">Uncharacterized protein</fullName>
    </submittedName>
</protein>
<dbReference type="AlphaFoldDB" id="A0A084SE15"/>
<accession>A0A084SE15</accession>